<dbReference type="WBParaSite" id="jg19442">
    <property type="protein sequence ID" value="jg19442"/>
    <property type="gene ID" value="jg19442"/>
</dbReference>
<proteinExistence type="predicted"/>
<reference evidence="2" key="1">
    <citation type="submission" date="2022-11" db="UniProtKB">
        <authorList>
            <consortium name="WormBaseParasite"/>
        </authorList>
    </citation>
    <scope>IDENTIFICATION</scope>
</reference>
<evidence type="ECO:0000313" key="2">
    <source>
        <dbReference type="WBParaSite" id="jg19442"/>
    </source>
</evidence>
<evidence type="ECO:0000313" key="1">
    <source>
        <dbReference type="Proteomes" id="UP000887574"/>
    </source>
</evidence>
<dbReference type="Proteomes" id="UP000887574">
    <property type="component" value="Unplaced"/>
</dbReference>
<sequence length="81" mass="9352">MQELKLWNDTMNQLPGGPMAIAEDAQKYKMRHDMACGGYHKYTTCINECGVEDTFDSTLNQIYYAECSSNFFKPDLCITYF</sequence>
<organism evidence="1 2">
    <name type="scientific">Ditylenchus dipsaci</name>
    <dbReference type="NCBI Taxonomy" id="166011"/>
    <lineage>
        <taxon>Eukaryota</taxon>
        <taxon>Metazoa</taxon>
        <taxon>Ecdysozoa</taxon>
        <taxon>Nematoda</taxon>
        <taxon>Chromadorea</taxon>
        <taxon>Rhabditida</taxon>
        <taxon>Tylenchina</taxon>
        <taxon>Tylenchomorpha</taxon>
        <taxon>Sphaerularioidea</taxon>
        <taxon>Anguinidae</taxon>
        <taxon>Anguininae</taxon>
        <taxon>Ditylenchus</taxon>
    </lineage>
</organism>
<keyword evidence="1" id="KW-1185">Reference proteome</keyword>
<name>A0A915DH99_9BILA</name>
<dbReference type="AlphaFoldDB" id="A0A915DH99"/>
<accession>A0A915DH99</accession>
<protein>
    <submittedName>
        <fullName evidence="2">Uncharacterized protein</fullName>
    </submittedName>
</protein>